<dbReference type="Gene3D" id="3.40.30.10">
    <property type="entry name" value="Glutaredoxin"/>
    <property type="match status" value="1"/>
</dbReference>
<dbReference type="AlphaFoldDB" id="A0A4P8XK37"/>
<keyword evidence="3" id="KW-1185">Reference proteome</keyword>
<dbReference type="CDD" id="cd03024">
    <property type="entry name" value="DsbA_FrnE"/>
    <property type="match status" value="1"/>
</dbReference>
<dbReference type="Proteomes" id="UP000300879">
    <property type="component" value="Chromosome"/>
</dbReference>
<dbReference type="SUPFAM" id="SSF52833">
    <property type="entry name" value="Thioredoxin-like"/>
    <property type="match status" value="1"/>
</dbReference>
<accession>A0A4P8XK37</accession>
<dbReference type="RefSeq" id="WP_138225975.1">
    <property type="nucleotide sequence ID" value="NZ_CP040396.1"/>
</dbReference>
<evidence type="ECO:0000313" key="2">
    <source>
        <dbReference type="EMBL" id="QCT03042.1"/>
    </source>
</evidence>
<dbReference type="GO" id="GO:0016491">
    <property type="term" value="F:oxidoreductase activity"/>
    <property type="evidence" value="ECO:0007669"/>
    <property type="project" value="InterPro"/>
</dbReference>
<dbReference type="InterPro" id="IPR001853">
    <property type="entry name" value="DSBA-like_thioredoxin_dom"/>
</dbReference>
<dbReference type="KEGG" id="palo:E6C60_2330"/>
<evidence type="ECO:0000313" key="3">
    <source>
        <dbReference type="Proteomes" id="UP000300879"/>
    </source>
</evidence>
<dbReference type="Pfam" id="PF01323">
    <property type="entry name" value="DSBA"/>
    <property type="match status" value="1"/>
</dbReference>
<proteinExistence type="predicted"/>
<feature type="domain" description="DSBA-like thioredoxin" evidence="1">
    <location>
        <begin position="3"/>
        <end position="205"/>
    </location>
</feature>
<gene>
    <name evidence="2" type="ORF">E6C60_2330</name>
</gene>
<dbReference type="PANTHER" id="PTHR13887:SF41">
    <property type="entry name" value="THIOREDOXIN SUPERFAMILY PROTEIN"/>
    <property type="match status" value="1"/>
</dbReference>
<dbReference type="InterPro" id="IPR036249">
    <property type="entry name" value="Thioredoxin-like_sf"/>
</dbReference>
<protein>
    <submittedName>
        <fullName evidence="2">DSBA-like thioredoxin domain protein</fullName>
    </submittedName>
</protein>
<evidence type="ECO:0000259" key="1">
    <source>
        <dbReference type="Pfam" id="PF01323"/>
    </source>
</evidence>
<organism evidence="2 3">
    <name type="scientific">Paenibacillus algicola</name>
    <dbReference type="NCBI Taxonomy" id="2565926"/>
    <lineage>
        <taxon>Bacteria</taxon>
        <taxon>Bacillati</taxon>
        <taxon>Bacillota</taxon>
        <taxon>Bacilli</taxon>
        <taxon>Bacillales</taxon>
        <taxon>Paenibacillaceae</taxon>
        <taxon>Paenibacillus</taxon>
    </lineage>
</organism>
<dbReference type="PANTHER" id="PTHR13887">
    <property type="entry name" value="GLUTATHIONE S-TRANSFERASE KAPPA"/>
    <property type="match status" value="1"/>
</dbReference>
<dbReference type="OrthoDB" id="9799122at2"/>
<name>A0A4P8XK37_9BACL</name>
<dbReference type="EMBL" id="CP040396">
    <property type="protein sequence ID" value="QCT03042.1"/>
    <property type="molecule type" value="Genomic_DNA"/>
</dbReference>
<sequence length="234" mass="25556">MKIEVWSDVVCPFCYIGKRHLEKALENFPGREQVEVVFRSFELSPGASFEPGVSMTELLAAKYGMTLQQAEDANRSVTEQAARAGLTYHLDRVIPANTFNAHRLAQYADKEGKLDEMTEVLFKAYFTDLKDLNDAEQLADLAVQAGLNRDQAVSVLESEEFSSEVLADEQAAREIGVRGVPFFVLDHKFAVSGAQPVEVFTQALQKAAAEASPLVFVEDANAAPGGSCNDDACS</sequence>
<reference evidence="2 3" key="1">
    <citation type="submission" date="2019-05" db="EMBL/GenBank/DDBJ databases">
        <authorList>
            <person name="Chen C."/>
        </authorList>
    </citation>
    <scope>NUCLEOTIDE SEQUENCE [LARGE SCALE GENOMIC DNA]</scope>
    <source>
        <strain evidence="2 3">HB172198</strain>
    </source>
</reference>